<dbReference type="EMBL" id="KZ293463">
    <property type="protein sequence ID" value="PBK62807.1"/>
    <property type="molecule type" value="Genomic_DNA"/>
</dbReference>
<name>A0A2H3BDY2_9AGAR</name>
<sequence>MPPSKPARTLDKVRHRSRKQYKRESRRNVPPVMLEPEVEEVSDSETYPGGGLIIRYKDTKGFLHNEIFSPNDYVAFNKKCLSVVTRDLYGDSYAGSVDYENLIKGPEGSTVAHVPIPVTNIYIAPSNSVHLSGSGFGIPVSTFFQVTLVTYSVST</sequence>
<accession>A0A2H3BDY2</accession>
<proteinExistence type="predicted"/>
<protein>
    <submittedName>
        <fullName evidence="2">Uncharacterized protein</fullName>
    </submittedName>
</protein>
<keyword evidence="3" id="KW-1185">Reference proteome</keyword>
<organism evidence="2 3">
    <name type="scientific">Armillaria solidipes</name>
    <dbReference type="NCBI Taxonomy" id="1076256"/>
    <lineage>
        <taxon>Eukaryota</taxon>
        <taxon>Fungi</taxon>
        <taxon>Dikarya</taxon>
        <taxon>Basidiomycota</taxon>
        <taxon>Agaricomycotina</taxon>
        <taxon>Agaricomycetes</taxon>
        <taxon>Agaricomycetidae</taxon>
        <taxon>Agaricales</taxon>
        <taxon>Marasmiineae</taxon>
        <taxon>Physalacriaceae</taxon>
        <taxon>Armillaria</taxon>
    </lineage>
</organism>
<feature type="region of interest" description="Disordered" evidence="1">
    <location>
        <begin position="1"/>
        <end position="30"/>
    </location>
</feature>
<gene>
    <name evidence="2" type="ORF">ARMSODRAFT_561587</name>
</gene>
<dbReference type="Proteomes" id="UP000218334">
    <property type="component" value="Unassembled WGS sequence"/>
</dbReference>
<dbReference type="AlphaFoldDB" id="A0A2H3BDY2"/>
<evidence type="ECO:0000313" key="2">
    <source>
        <dbReference type="EMBL" id="PBK62807.1"/>
    </source>
</evidence>
<reference evidence="3" key="1">
    <citation type="journal article" date="2017" name="Nat. Ecol. Evol.">
        <title>Genome expansion and lineage-specific genetic innovations in the forest pathogenic fungi Armillaria.</title>
        <authorList>
            <person name="Sipos G."/>
            <person name="Prasanna A.N."/>
            <person name="Walter M.C."/>
            <person name="O'Connor E."/>
            <person name="Balint B."/>
            <person name="Krizsan K."/>
            <person name="Kiss B."/>
            <person name="Hess J."/>
            <person name="Varga T."/>
            <person name="Slot J."/>
            <person name="Riley R."/>
            <person name="Boka B."/>
            <person name="Rigling D."/>
            <person name="Barry K."/>
            <person name="Lee J."/>
            <person name="Mihaltcheva S."/>
            <person name="LaButti K."/>
            <person name="Lipzen A."/>
            <person name="Waldron R."/>
            <person name="Moloney N.M."/>
            <person name="Sperisen C."/>
            <person name="Kredics L."/>
            <person name="Vagvoelgyi C."/>
            <person name="Patrignani A."/>
            <person name="Fitzpatrick D."/>
            <person name="Nagy I."/>
            <person name="Doyle S."/>
            <person name="Anderson J.B."/>
            <person name="Grigoriev I.V."/>
            <person name="Gueldener U."/>
            <person name="Muensterkoetter M."/>
            <person name="Nagy L.G."/>
        </authorList>
    </citation>
    <scope>NUCLEOTIDE SEQUENCE [LARGE SCALE GENOMIC DNA]</scope>
    <source>
        <strain evidence="3">28-4</strain>
    </source>
</reference>
<evidence type="ECO:0000256" key="1">
    <source>
        <dbReference type="SAM" id="MobiDB-lite"/>
    </source>
</evidence>
<evidence type="ECO:0000313" key="3">
    <source>
        <dbReference type="Proteomes" id="UP000218334"/>
    </source>
</evidence>